<dbReference type="Gene3D" id="3.40.50.410">
    <property type="entry name" value="von Willebrand factor, type A domain"/>
    <property type="match status" value="1"/>
</dbReference>
<dbReference type="AlphaFoldDB" id="A0AAV7Y8Y6"/>
<dbReference type="InterPro" id="IPR036465">
    <property type="entry name" value="vWFA_dom_sf"/>
</dbReference>
<dbReference type="EMBL" id="JANTQA010000072">
    <property type="protein sequence ID" value="KAJ3424615.1"/>
    <property type="molecule type" value="Genomic_DNA"/>
</dbReference>
<reference evidence="6" key="1">
    <citation type="submission" date="2022-08" db="EMBL/GenBank/DDBJ databases">
        <title>Novel sulphate-reducing endosymbionts in the free-living metamonad Anaeramoeba.</title>
        <authorList>
            <person name="Jerlstrom-Hultqvist J."/>
            <person name="Cepicka I."/>
            <person name="Gallot-Lavallee L."/>
            <person name="Salas-Leiva D."/>
            <person name="Curtis B.A."/>
            <person name="Zahonova K."/>
            <person name="Pipaliya S."/>
            <person name="Dacks J."/>
            <person name="Roger A.J."/>
        </authorList>
    </citation>
    <scope>NUCLEOTIDE SEQUENCE</scope>
    <source>
        <strain evidence="6">Busselton2</strain>
    </source>
</reference>
<proteinExistence type="inferred from homology"/>
<feature type="domain" description="Zinc finger Sec23/Sec24-type" evidence="3">
    <location>
        <begin position="96"/>
        <end position="131"/>
    </location>
</feature>
<dbReference type="Gene3D" id="3.40.20.10">
    <property type="entry name" value="Severin"/>
    <property type="match status" value="1"/>
</dbReference>
<dbReference type="Gene3D" id="2.60.40.1670">
    <property type="entry name" value="beta-sandwich domain of Sec23/24"/>
    <property type="match status" value="1"/>
</dbReference>
<evidence type="ECO:0000259" key="3">
    <source>
        <dbReference type="Pfam" id="PF04810"/>
    </source>
</evidence>
<dbReference type="GO" id="GO:0000149">
    <property type="term" value="F:SNARE binding"/>
    <property type="evidence" value="ECO:0007669"/>
    <property type="project" value="TreeGrafter"/>
</dbReference>
<dbReference type="InterPro" id="IPR029006">
    <property type="entry name" value="ADF-H/Gelsolin-like_dom_sf"/>
</dbReference>
<dbReference type="InterPro" id="IPR007123">
    <property type="entry name" value="Gelsolin-like_dom"/>
</dbReference>
<dbReference type="Gene3D" id="2.30.30.380">
    <property type="entry name" value="Zn-finger domain of Sec23/24"/>
    <property type="match status" value="1"/>
</dbReference>
<gene>
    <name evidence="6" type="ORF">M0812_29338</name>
</gene>
<dbReference type="InterPro" id="IPR050550">
    <property type="entry name" value="SEC23_SEC24_subfamily"/>
</dbReference>
<dbReference type="GO" id="GO:0090110">
    <property type="term" value="P:COPII-coated vesicle cargo loading"/>
    <property type="evidence" value="ECO:0007669"/>
    <property type="project" value="TreeGrafter"/>
</dbReference>
<dbReference type="InterPro" id="IPR036175">
    <property type="entry name" value="Sec23/24_helical_dom_sf"/>
</dbReference>
<dbReference type="GO" id="GO:0006886">
    <property type="term" value="P:intracellular protein transport"/>
    <property type="evidence" value="ECO:0007669"/>
    <property type="project" value="InterPro"/>
</dbReference>
<dbReference type="InterPro" id="IPR006896">
    <property type="entry name" value="Sec23/24_trunk_dom"/>
</dbReference>
<dbReference type="Pfam" id="PF04811">
    <property type="entry name" value="Sec23_trunk"/>
    <property type="match status" value="1"/>
</dbReference>
<dbReference type="SUPFAM" id="SSF82919">
    <property type="entry name" value="Zn-finger domain of Sec23/24"/>
    <property type="match status" value="1"/>
</dbReference>
<dbReference type="GO" id="GO:0008270">
    <property type="term" value="F:zinc ion binding"/>
    <property type="evidence" value="ECO:0007669"/>
    <property type="project" value="InterPro"/>
</dbReference>
<dbReference type="InterPro" id="IPR036174">
    <property type="entry name" value="Znf_Sec23_Sec24_sf"/>
</dbReference>
<dbReference type="Proteomes" id="UP001146793">
    <property type="component" value="Unassembled WGS sequence"/>
</dbReference>
<dbReference type="SUPFAM" id="SSF82754">
    <property type="entry name" value="C-terminal, gelsolin-like domain of Sec23/24"/>
    <property type="match status" value="1"/>
</dbReference>
<dbReference type="SUPFAM" id="SSF81811">
    <property type="entry name" value="Helical domain of Sec23/24"/>
    <property type="match status" value="1"/>
</dbReference>
<evidence type="ECO:0000259" key="4">
    <source>
        <dbReference type="Pfam" id="PF04811"/>
    </source>
</evidence>
<organism evidence="6 7">
    <name type="scientific">Anaeramoeba flamelloides</name>
    <dbReference type="NCBI Taxonomy" id="1746091"/>
    <lineage>
        <taxon>Eukaryota</taxon>
        <taxon>Metamonada</taxon>
        <taxon>Anaeramoebidae</taxon>
        <taxon>Anaeramoeba</taxon>
    </lineage>
</organism>
<dbReference type="InterPro" id="IPR006895">
    <property type="entry name" value="Znf_Sec23_Sec24"/>
</dbReference>
<dbReference type="SUPFAM" id="SSF53300">
    <property type="entry name" value="vWA-like"/>
    <property type="match status" value="1"/>
</dbReference>
<accession>A0AAV7Y8Y6</accession>
<dbReference type="Gene3D" id="1.20.120.730">
    <property type="entry name" value="Sec23/Sec24 helical domain"/>
    <property type="match status" value="1"/>
</dbReference>
<comment type="similarity">
    <text evidence="1">Belongs to the SEC23/SEC24 family. SEC24 subfamily.</text>
</comment>
<dbReference type="Pfam" id="PF08033">
    <property type="entry name" value="Sec23_BS"/>
    <property type="match status" value="1"/>
</dbReference>
<evidence type="ECO:0000256" key="1">
    <source>
        <dbReference type="ARBA" id="ARBA00008334"/>
    </source>
</evidence>
<dbReference type="PANTHER" id="PTHR13803">
    <property type="entry name" value="SEC24-RELATED PROTEIN"/>
    <property type="match status" value="1"/>
</dbReference>
<feature type="domain" description="Sec23/Sec24 trunk" evidence="4">
    <location>
        <begin position="173"/>
        <end position="430"/>
    </location>
</feature>
<sequence length="831" mass="96475">MNNQIFNNNVFSSQLQPQLQPKKTKQLTEFTQTELNLLSAPRGYIQSNFQLFPSSDIANDNLRTPLCLSIDPFAEQKKGSNLGIVPVVDLFKKEGIIRCDGCNAYISSFCGFHDEGRTWKCAMCEKLNTVPFWYSSTLDQEGKREDLENRSELNSGVYEFIAVNAFMNRDPIAPAYFFVFDVTLESIKTGRLIGIVQQLCAALENEELKGQGIAKIGFITFNSTVHIWSFHPEKEKPHMYVLSDIDEDFLPTSKEYLLVNPNSQKEKILQFLHSLPELFDNKNNNSLLSIKNNTFEDSAFSLALQATYLIMSDTGGKVFFTLTSRPSLGKYKISNREQILLEEEQWRIVKSLEPFLGEDSSEFSPKGFYQNMSKLFNSSHISVDLFVFPNDYLNIETLGLLSKNTGGELFYYSDFDHRNGTGRAFEKDFAYVLSRNTTWESVIKCRTSKEFEVKQMYGNFLVSNTKLIQMPNISPDHSILLDVKLKDNFNFKRPFIIQIATVYTDSKQTRRVRILTSAIKTTSNVWDIFNTLNVEILFNYYVRFYTNDILKGKKIIINQVIEECLKPLTQFFMLKEGRSYVNSSFEQGGNQIILPNNLNLFPFFIQALLKNIIIFRNIKNENEKNVKKKNGNEKKNENENENEMINTKKKKIMNEKDFAFDEVSYLLIHFNSRAYNDTTSFLCPHLYQINNFDINILQDQLPNRLSLSIQNIQNTGIYLFVNSLEIYIYIGKKVEENVLFLLFGTENIANIPSESIFLPKLENNYNKSVRKFIKILNNKFLRNLIVRIIKEGDVQQKKIFNWLIEDKLTLQLTYQEFCQTLLQKFQNFKFL</sequence>
<dbReference type="GO" id="GO:0030127">
    <property type="term" value="C:COPII vesicle coat"/>
    <property type="evidence" value="ECO:0007669"/>
    <property type="project" value="InterPro"/>
</dbReference>
<comment type="caution">
    <text evidence="6">The sequence shown here is derived from an EMBL/GenBank/DDBJ whole genome shotgun (WGS) entry which is preliminary data.</text>
</comment>
<dbReference type="Pfam" id="PF00626">
    <property type="entry name" value="Gelsolin"/>
    <property type="match status" value="1"/>
</dbReference>
<evidence type="ECO:0000259" key="5">
    <source>
        <dbReference type="Pfam" id="PF08033"/>
    </source>
</evidence>
<dbReference type="InterPro" id="IPR036180">
    <property type="entry name" value="Gelsolin-like_dom_sf"/>
</dbReference>
<feature type="domain" description="Sec23/Sec24 beta-sandwich" evidence="5">
    <location>
        <begin position="439"/>
        <end position="522"/>
    </location>
</feature>
<evidence type="ECO:0000313" key="6">
    <source>
        <dbReference type="EMBL" id="KAJ3424615.1"/>
    </source>
</evidence>
<feature type="domain" description="Gelsolin-like" evidence="2">
    <location>
        <begin position="701"/>
        <end position="773"/>
    </location>
</feature>
<name>A0AAV7Y8Y6_9EUKA</name>
<dbReference type="Pfam" id="PF04810">
    <property type="entry name" value="zf-Sec23_Sec24"/>
    <property type="match status" value="1"/>
</dbReference>
<dbReference type="InterPro" id="IPR012990">
    <property type="entry name" value="Beta-sandwich_Sec23_24"/>
</dbReference>
<protein>
    <submittedName>
        <fullName evidence="6">Sec24-related protein</fullName>
    </submittedName>
</protein>
<evidence type="ECO:0000259" key="2">
    <source>
        <dbReference type="Pfam" id="PF00626"/>
    </source>
</evidence>
<evidence type="ECO:0000313" key="7">
    <source>
        <dbReference type="Proteomes" id="UP001146793"/>
    </source>
</evidence>
<dbReference type="SUPFAM" id="SSF81995">
    <property type="entry name" value="beta-sandwich domain of Sec23/24"/>
    <property type="match status" value="1"/>
</dbReference>
<dbReference type="GO" id="GO:0070971">
    <property type="term" value="C:endoplasmic reticulum exit site"/>
    <property type="evidence" value="ECO:0007669"/>
    <property type="project" value="TreeGrafter"/>
</dbReference>